<feature type="transmembrane region" description="Helical" evidence="1">
    <location>
        <begin position="205"/>
        <end position="222"/>
    </location>
</feature>
<sequence length="227" mass="25821">MLKTNSTKYYIEENKEKRELLNKENLKLYEDFLLYIRTDLRIAEREGEELLLELLDHLLIAQQEGKSASILFGDAPKAYAEELISGLPSEKKRKAIPFILSQVASSLAWFGLILGLVHLILPRFVEVRDAISLGNLMILALAVIMFSGLGVNVIFKLMRSTLFKQKKEQRRAYWKAGLFGAGGMALIMLITWLAPDFGPNLDLEWWVYLGIGGVFFLISKLLQRLSN</sequence>
<proteinExistence type="predicted"/>
<dbReference type="PANTHER" id="PTHR41307">
    <property type="entry name" value="MEMBRANE PROTEIN-RELATED"/>
    <property type="match status" value="1"/>
</dbReference>
<feature type="transmembrane region" description="Helical" evidence="1">
    <location>
        <begin position="133"/>
        <end position="155"/>
    </location>
</feature>
<evidence type="ECO:0000313" key="2">
    <source>
        <dbReference type="EMBL" id="MBM7621620.1"/>
    </source>
</evidence>
<dbReference type="PANTHER" id="PTHR41307:SF1">
    <property type="entry name" value="MEMBRANE PROTEIN"/>
    <property type="match status" value="1"/>
</dbReference>
<evidence type="ECO:0000256" key="1">
    <source>
        <dbReference type="SAM" id="Phobius"/>
    </source>
</evidence>
<accession>A0ABS2P5E5</accession>
<keyword evidence="1" id="KW-0472">Membrane</keyword>
<gene>
    <name evidence="2" type="ORF">JOC95_003509</name>
</gene>
<feature type="transmembrane region" description="Helical" evidence="1">
    <location>
        <begin position="176"/>
        <end position="193"/>
    </location>
</feature>
<keyword evidence="3" id="KW-1185">Reference proteome</keyword>
<name>A0ABS2P5E5_9BACI</name>
<organism evidence="2 3">
    <name type="scientific">Sutcliffiella tianshenii</name>
    <dbReference type="NCBI Taxonomy" id="1463404"/>
    <lineage>
        <taxon>Bacteria</taxon>
        <taxon>Bacillati</taxon>
        <taxon>Bacillota</taxon>
        <taxon>Bacilli</taxon>
        <taxon>Bacillales</taxon>
        <taxon>Bacillaceae</taxon>
        <taxon>Sutcliffiella</taxon>
    </lineage>
</organism>
<dbReference type="RefSeq" id="WP_204418402.1">
    <property type="nucleotide sequence ID" value="NZ_JAFBED010000009.1"/>
</dbReference>
<protein>
    <submittedName>
        <fullName evidence="2">Membrane-anchored protein</fullName>
    </submittedName>
</protein>
<comment type="caution">
    <text evidence="2">The sequence shown here is derived from an EMBL/GenBank/DDBJ whole genome shotgun (WGS) entry which is preliminary data.</text>
</comment>
<dbReference type="Gene3D" id="1.10.1900.10">
    <property type="entry name" value="c-terminal domain of poly(a) binding protein"/>
    <property type="match status" value="1"/>
</dbReference>
<keyword evidence="1" id="KW-1133">Transmembrane helix</keyword>
<dbReference type="SUPFAM" id="SSF158560">
    <property type="entry name" value="BH3980-like"/>
    <property type="match status" value="1"/>
</dbReference>
<dbReference type="InterPro" id="IPR009214">
    <property type="entry name" value="DUF1129"/>
</dbReference>
<keyword evidence="1" id="KW-0812">Transmembrane</keyword>
<dbReference type="EMBL" id="JAFBED010000009">
    <property type="protein sequence ID" value="MBM7621620.1"/>
    <property type="molecule type" value="Genomic_DNA"/>
</dbReference>
<dbReference type="Proteomes" id="UP000737402">
    <property type="component" value="Unassembled WGS sequence"/>
</dbReference>
<evidence type="ECO:0000313" key="3">
    <source>
        <dbReference type="Proteomes" id="UP000737402"/>
    </source>
</evidence>
<dbReference type="Pfam" id="PF06570">
    <property type="entry name" value="DUF1129"/>
    <property type="match status" value="1"/>
</dbReference>
<reference evidence="2 3" key="1">
    <citation type="submission" date="2021-01" db="EMBL/GenBank/DDBJ databases">
        <title>Genomic Encyclopedia of Type Strains, Phase IV (KMG-IV): sequencing the most valuable type-strain genomes for metagenomic binning, comparative biology and taxonomic classification.</title>
        <authorList>
            <person name="Goeker M."/>
        </authorList>
    </citation>
    <scope>NUCLEOTIDE SEQUENCE [LARGE SCALE GENOMIC DNA]</scope>
    <source>
        <strain evidence="2 3">DSM 25879</strain>
    </source>
</reference>
<feature type="transmembrane region" description="Helical" evidence="1">
    <location>
        <begin position="98"/>
        <end position="121"/>
    </location>
</feature>